<dbReference type="EMBL" id="CP042243">
    <property type="protein sequence ID" value="QEK12669.1"/>
    <property type="molecule type" value="Genomic_DNA"/>
</dbReference>
<evidence type="ECO:0000256" key="5">
    <source>
        <dbReference type="ARBA" id="ARBA00022970"/>
    </source>
</evidence>
<dbReference type="GO" id="GO:0022857">
    <property type="term" value="F:transmembrane transporter activity"/>
    <property type="evidence" value="ECO:0007669"/>
    <property type="project" value="InterPro"/>
</dbReference>
<evidence type="ECO:0000256" key="4">
    <source>
        <dbReference type="ARBA" id="ARBA00022692"/>
    </source>
</evidence>
<evidence type="ECO:0000256" key="1">
    <source>
        <dbReference type="ARBA" id="ARBA00004651"/>
    </source>
</evidence>
<comment type="similarity">
    <text evidence="8">Belongs to the binding-protein-dependent transport system permease family.</text>
</comment>
<dbReference type="InterPro" id="IPR000515">
    <property type="entry name" value="MetI-like"/>
</dbReference>
<dbReference type="PANTHER" id="PTHR30614">
    <property type="entry name" value="MEMBRANE COMPONENT OF AMINO ACID ABC TRANSPORTER"/>
    <property type="match status" value="1"/>
</dbReference>
<feature type="transmembrane region" description="Helical" evidence="8">
    <location>
        <begin position="181"/>
        <end position="202"/>
    </location>
</feature>
<accession>A0A5C0SIA5</accession>
<evidence type="ECO:0000256" key="3">
    <source>
        <dbReference type="ARBA" id="ARBA00022475"/>
    </source>
</evidence>
<feature type="transmembrane region" description="Helical" evidence="8">
    <location>
        <begin position="21"/>
        <end position="41"/>
    </location>
</feature>
<dbReference type="GO" id="GO:0006865">
    <property type="term" value="P:amino acid transport"/>
    <property type="evidence" value="ECO:0007669"/>
    <property type="project" value="UniProtKB-KW"/>
</dbReference>
<evidence type="ECO:0000256" key="6">
    <source>
        <dbReference type="ARBA" id="ARBA00022989"/>
    </source>
</evidence>
<protein>
    <submittedName>
        <fullName evidence="10">Amino acid ABC transporter permease</fullName>
    </submittedName>
</protein>
<keyword evidence="7 8" id="KW-0472">Membrane</keyword>
<dbReference type="AlphaFoldDB" id="A0A5C0SIA5"/>
<dbReference type="InterPro" id="IPR043429">
    <property type="entry name" value="ArtM/GltK/GlnP/TcyL/YhdX-like"/>
</dbReference>
<evidence type="ECO:0000259" key="9">
    <source>
        <dbReference type="PROSITE" id="PS50928"/>
    </source>
</evidence>
<dbReference type="InterPro" id="IPR035906">
    <property type="entry name" value="MetI-like_sf"/>
</dbReference>
<evidence type="ECO:0000313" key="10">
    <source>
        <dbReference type="EMBL" id="QEK12669.1"/>
    </source>
</evidence>
<dbReference type="PANTHER" id="PTHR30614:SF0">
    <property type="entry name" value="L-CYSTINE TRANSPORT SYSTEM PERMEASE PROTEIN TCYL"/>
    <property type="match status" value="1"/>
</dbReference>
<evidence type="ECO:0000256" key="8">
    <source>
        <dbReference type="RuleBase" id="RU363032"/>
    </source>
</evidence>
<dbReference type="CDD" id="cd06261">
    <property type="entry name" value="TM_PBP2"/>
    <property type="match status" value="1"/>
</dbReference>
<organism evidence="10 11">
    <name type="scientific">Crassaminicella thermophila</name>
    <dbReference type="NCBI Taxonomy" id="2599308"/>
    <lineage>
        <taxon>Bacteria</taxon>
        <taxon>Bacillati</taxon>
        <taxon>Bacillota</taxon>
        <taxon>Clostridia</taxon>
        <taxon>Eubacteriales</taxon>
        <taxon>Clostridiaceae</taxon>
        <taxon>Crassaminicella</taxon>
    </lineage>
</organism>
<dbReference type="PROSITE" id="PS50928">
    <property type="entry name" value="ABC_TM1"/>
    <property type="match status" value="1"/>
</dbReference>
<keyword evidence="2 8" id="KW-0813">Transport</keyword>
<keyword evidence="3" id="KW-1003">Cell membrane</keyword>
<dbReference type="Pfam" id="PF00528">
    <property type="entry name" value="BPD_transp_1"/>
    <property type="match status" value="1"/>
</dbReference>
<dbReference type="Gene3D" id="1.10.3720.10">
    <property type="entry name" value="MetI-like"/>
    <property type="match status" value="1"/>
</dbReference>
<keyword evidence="4 8" id="KW-0812">Transmembrane</keyword>
<dbReference type="InterPro" id="IPR010065">
    <property type="entry name" value="AA_ABC_transptr_permease_3TM"/>
</dbReference>
<keyword evidence="5" id="KW-0029">Amino-acid transport</keyword>
<dbReference type="RefSeq" id="WP_148809820.1">
    <property type="nucleotide sequence ID" value="NZ_CP042243.1"/>
</dbReference>
<dbReference type="GO" id="GO:0043190">
    <property type="term" value="C:ATP-binding cassette (ABC) transporter complex"/>
    <property type="evidence" value="ECO:0007669"/>
    <property type="project" value="InterPro"/>
</dbReference>
<name>A0A5C0SIA5_CRATE</name>
<reference evidence="10 11" key="1">
    <citation type="submission" date="2019-07" db="EMBL/GenBank/DDBJ databases">
        <title>Complete genome of Crassaminicella thermophila SY095.</title>
        <authorList>
            <person name="Li X."/>
        </authorList>
    </citation>
    <scope>NUCLEOTIDE SEQUENCE [LARGE SCALE GENOMIC DNA]</scope>
    <source>
        <strain evidence="10 11">SY095</strain>
    </source>
</reference>
<feature type="domain" description="ABC transmembrane type-1" evidence="9">
    <location>
        <begin position="15"/>
        <end position="202"/>
    </location>
</feature>
<evidence type="ECO:0000313" key="11">
    <source>
        <dbReference type="Proteomes" id="UP000324646"/>
    </source>
</evidence>
<dbReference type="SUPFAM" id="SSF161098">
    <property type="entry name" value="MetI-like"/>
    <property type="match status" value="1"/>
</dbReference>
<feature type="transmembrane region" description="Helical" evidence="8">
    <location>
        <begin position="53"/>
        <end position="74"/>
    </location>
</feature>
<dbReference type="KEGG" id="crs:FQB35_10200"/>
<dbReference type="OrthoDB" id="9787841at2"/>
<comment type="subcellular location">
    <subcellularLocation>
        <location evidence="1 8">Cell membrane</location>
        <topology evidence="1 8">Multi-pass membrane protein</topology>
    </subcellularLocation>
</comment>
<evidence type="ECO:0000256" key="7">
    <source>
        <dbReference type="ARBA" id="ARBA00023136"/>
    </source>
</evidence>
<dbReference type="NCBIfam" id="TIGR01726">
    <property type="entry name" value="HEQRo_perm_3TM"/>
    <property type="match status" value="1"/>
</dbReference>
<keyword evidence="11" id="KW-1185">Reference proteome</keyword>
<keyword evidence="6 8" id="KW-1133">Transmembrane helix</keyword>
<sequence>MSYIVNITGFILKGSVITLKLYAATIIFSIPLGIICALGKISKSRLIRIILELYTWIFRGTPLLLQLFFTYYGLPVFGIRLGQFEAAAITFIFNYGAYFTEIFRAGIESIDKGQYEAAKALGMNYRQTMSRIILPQAIKRVLPPTSNEAITLIKDTALVAAIGMGDILRAAKEVLTRDFKVTSFMIAGIIYLLLTSVIVMVFRKLEQKYSIYE</sequence>
<dbReference type="FunFam" id="1.10.3720.10:FF:000006">
    <property type="entry name" value="Glutamate/aspartate ABC transporter, permease protein GltK"/>
    <property type="match status" value="1"/>
</dbReference>
<proteinExistence type="inferred from homology"/>
<gene>
    <name evidence="10" type="ORF">FQB35_10200</name>
</gene>
<dbReference type="Proteomes" id="UP000324646">
    <property type="component" value="Chromosome"/>
</dbReference>
<evidence type="ECO:0000256" key="2">
    <source>
        <dbReference type="ARBA" id="ARBA00022448"/>
    </source>
</evidence>